<dbReference type="Proteomes" id="UP000320390">
    <property type="component" value="Chromosome"/>
</dbReference>
<dbReference type="EMBL" id="CP036434">
    <property type="protein sequence ID" value="QDV09661.1"/>
    <property type="molecule type" value="Genomic_DNA"/>
</dbReference>
<name>A0A518F012_9BACT</name>
<reference evidence="1 2" key="1">
    <citation type="submission" date="2019-02" db="EMBL/GenBank/DDBJ databases">
        <title>Deep-cultivation of Planctomycetes and their phenomic and genomic characterization uncovers novel biology.</title>
        <authorList>
            <person name="Wiegand S."/>
            <person name="Jogler M."/>
            <person name="Boedeker C."/>
            <person name="Pinto D."/>
            <person name="Vollmers J."/>
            <person name="Rivas-Marin E."/>
            <person name="Kohn T."/>
            <person name="Peeters S.H."/>
            <person name="Heuer A."/>
            <person name="Rast P."/>
            <person name="Oberbeckmann S."/>
            <person name="Bunk B."/>
            <person name="Jeske O."/>
            <person name="Meyerdierks A."/>
            <person name="Storesund J.E."/>
            <person name="Kallscheuer N."/>
            <person name="Luecker S."/>
            <person name="Lage O.M."/>
            <person name="Pohl T."/>
            <person name="Merkel B.J."/>
            <person name="Hornburger P."/>
            <person name="Mueller R.-W."/>
            <person name="Bruemmer F."/>
            <person name="Labrenz M."/>
            <person name="Spormann A.M."/>
            <person name="Op den Camp H."/>
            <person name="Overmann J."/>
            <person name="Amann R."/>
            <person name="Jetten M.S.M."/>
            <person name="Mascher T."/>
            <person name="Medema M.H."/>
            <person name="Devos D.P."/>
            <person name="Kaster A.-K."/>
            <person name="Ovreas L."/>
            <person name="Rohde M."/>
            <person name="Galperin M.Y."/>
            <person name="Jogler C."/>
        </authorList>
    </citation>
    <scope>NUCLEOTIDE SEQUENCE [LARGE SCALE GENOMIC DNA]</scope>
    <source>
        <strain evidence="1 2">Poly30</strain>
    </source>
</reference>
<accession>A0A518F012</accession>
<dbReference type="AlphaFoldDB" id="A0A518F012"/>
<organism evidence="1 2">
    <name type="scientific">Saltatorellus ferox</name>
    <dbReference type="NCBI Taxonomy" id="2528018"/>
    <lineage>
        <taxon>Bacteria</taxon>
        <taxon>Pseudomonadati</taxon>
        <taxon>Planctomycetota</taxon>
        <taxon>Planctomycetia</taxon>
        <taxon>Planctomycetia incertae sedis</taxon>
        <taxon>Saltatorellus</taxon>
    </lineage>
</organism>
<evidence type="ECO:0000313" key="2">
    <source>
        <dbReference type="Proteomes" id="UP000320390"/>
    </source>
</evidence>
<gene>
    <name evidence="1" type="ORF">Poly30_52190</name>
</gene>
<evidence type="ECO:0000313" key="1">
    <source>
        <dbReference type="EMBL" id="QDV09661.1"/>
    </source>
</evidence>
<proteinExistence type="predicted"/>
<keyword evidence="2" id="KW-1185">Reference proteome</keyword>
<protein>
    <submittedName>
        <fullName evidence="1">Uncharacterized protein</fullName>
    </submittedName>
</protein>
<sequence>MIALLALTLSQLAPTAPTAPVSQQDRAVAPLFRIEITRLEELTRGLLDSSAMKFWRRRPLMRSWRMETDLLGRVAIGLDGLAEFLPNRVEFVLGADSRAFAHAAARYGSVIRLVSDEEALAGEDLGEVLGTAGPAAKAEFIAMMTTFESMEAELVLDWKSEEAARRALPLVEGLIRSSGSEGGAKSTSNGLPLIQSVHDFAILLAPASLSKFIDEASSDTEVAWRSRSTVAVNQEGQRIVVRLGPNHTTPTIPVDDERVFLNAQWDLGEDLAEEIMGALLAAHGNDGSGIGQEDLDEIMASIEDSLPGRGELECSIAEDRALELILRSKPSPDAIPLHETGLLPMVPRTPAAWFASGTASWIDAFEGVVHAAGRAVARSERLPEKGVRENAARLMPTLQMRLDEARDAFGPGSLAWATTHLMNGERGDAETQPALTDGLGRASLRIDLTTLPTSMGSTAAAAGESWYFQAWHRDRTDVGVTSGLSSAVQANWQ</sequence>
<dbReference type="RefSeq" id="WP_145204417.1">
    <property type="nucleotide sequence ID" value="NZ_CP036434.1"/>
</dbReference>